<dbReference type="EMBL" id="JAYGII010000019">
    <property type="protein sequence ID" value="MEA5446060.1"/>
    <property type="molecule type" value="Genomic_DNA"/>
</dbReference>
<feature type="domain" description="DNA binding HTH" evidence="5">
    <location>
        <begin position="72"/>
        <end position="109"/>
    </location>
</feature>
<dbReference type="PANTHER" id="PTHR47918:SF1">
    <property type="entry name" value="DNA-BINDING PROTEIN FIS"/>
    <property type="match status" value="1"/>
</dbReference>
<dbReference type="Pfam" id="PF02954">
    <property type="entry name" value="HTH_8"/>
    <property type="match status" value="1"/>
</dbReference>
<evidence type="ECO:0000256" key="1">
    <source>
        <dbReference type="ARBA" id="ARBA00008559"/>
    </source>
</evidence>
<dbReference type="Gene3D" id="1.10.10.60">
    <property type="entry name" value="Homeodomain-like"/>
    <property type="match status" value="1"/>
</dbReference>
<evidence type="ECO:0000259" key="5">
    <source>
        <dbReference type="Pfam" id="PF02954"/>
    </source>
</evidence>
<dbReference type="InterPro" id="IPR002197">
    <property type="entry name" value="HTH_Fis"/>
</dbReference>
<evidence type="ECO:0000256" key="4">
    <source>
        <dbReference type="SAM" id="MobiDB-lite"/>
    </source>
</evidence>
<name>A0AAP6JFK4_9GAMM</name>
<gene>
    <name evidence="6" type="primary">fis</name>
    <name evidence="6" type="ORF">VCB98_09535</name>
</gene>
<dbReference type="InterPro" id="IPR050207">
    <property type="entry name" value="Trans_regulatory_Fis"/>
</dbReference>
<dbReference type="RefSeq" id="WP_346052019.1">
    <property type="nucleotide sequence ID" value="NZ_JAYGII010000019.1"/>
</dbReference>
<reference evidence="6 7" key="1">
    <citation type="submission" date="2023-12" db="EMBL/GenBank/DDBJ databases">
        <title>Whole-genome sequencing of halo(alkali)philic microorganisms from hypersaline lakes.</title>
        <authorList>
            <person name="Sorokin D.Y."/>
            <person name="Merkel A.Y."/>
            <person name="Messina E."/>
            <person name="Yakimov M."/>
        </authorList>
    </citation>
    <scope>NUCLEOTIDE SEQUENCE [LARGE SCALE GENOMIC DNA]</scope>
    <source>
        <strain evidence="6 7">AB-CW1</strain>
    </source>
</reference>
<dbReference type="AlphaFoldDB" id="A0AAP6JFK4"/>
<dbReference type="PANTHER" id="PTHR47918">
    <property type="entry name" value="DNA-BINDING PROTEIN FIS"/>
    <property type="match status" value="1"/>
</dbReference>
<dbReference type="InterPro" id="IPR005412">
    <property type="entry name" value="Fis_DNA-bd"/>
</dbReference>
<comment type="caution">
    <text evidence="6">The sequence shown here is derived from an EMBL/GenBank/DDBJ whole genome shotgun (WGS) entry which is preliminary data.</text>
</comment>
<protein>
    <recommendedName>
        <fullName evidence="3">Putative Fis-like DNA-binding protein</fullName>
    </recommendedName>
</protein>
<comment type="similarity">
    <text evidence="1">Belongs to the transcriptional regulatory Fis family.</text>
</comment>
<dbReference type="PRINTS" id="PR01590">
    <property type="entry name" value="HTHFIS"/>
</dbReference>
<dbReference type="SUPFAM" id="SSF46689">
    <property type="entry name" value="Homeodomain-like"/>
    <property type="match status" value="1"/>
</dbReference>
<dbReference type="PRINTS" id="PR01591">
    <property type="entry name" value="DNABINDNGFIS"/>
</dbReference>
<evidence type="ECO:0000313" key="7">
    <source>
        <dbReference type="Proteomes" id="UP001302316"/>
    </source>
</evidence>
<organism evidence="6 7">
    <name type="scientific">Natronospira elongata</name>
    <dbReference type="NCBI Taxonomy" id="3110268"/>
    <lineage>
        <taxon>Bacteria</taxon>
        <taxon>Pseudomonadati</taxon>
        <taxon>Pseudomonadota</taxon>
        <taxon>Gammaproteobacteria</taxon>
        <taxon>Natronospirales</taxon>
        <taxon>Natronospiraceae</taxon>
        <taxon>Natronospira</taxon>
    </lineage>
</organism>
<dbReference type="GO" id="GO:0006355">
    <property type="term" value="P:regulation of DNA-templated transcription"/>
    <property type="evidence" value="ECO:0007669"/>
    <property type="project" value="InterPro"/>
</dbReference>
<feature type="region of interest" description="Disordered" evidence="4">
    <location>
        <begin position="13"/>
        <end position="36"/>
    </location>
</feature>
<evidence type="ECO:0000256" key="3">
    <source>
        <dbReference type="ARBA" id="ARBA00029540"/>
    </source>
</evidence>
<evidence type="ECO:0000313" key="6">
    <source>
        <dbReference type="EMBL" id="MEA5446060.1"/>
    </source>
</evidence>
<keyword evidence="2 6" id="KW-0238">DNA-binding</keyword>
<proteinExistence type="inferred from homology"/>
<accession>A0AAP6JFK4</accession>
<evidence type="ECO:0000256" key="2">
    <source>
        <dbReference type="ARBA" id="ARBA00023125"/>
    </source>
</evidence>
<dbReference type="NCBIfam" id="NF001659">
    <property type="entry name" value="PRK00430.1"/>
    <property type="match status" value="1"/>
</dbReference>
<dbReference type="GO" id="GO:0043565">
    <property type="term" value="F:sequence-specific DNA binding"/>
    <property type="evidence" value="ECO:0007669"/>
    <property type="project" value="InterPro"/>
</dbReference>
<dbReference type="InterPro" id="IPR009057">
    <property type="entry name" value="Homeodomain-like_sf"/>
</dbReference>
<keyword evidence="7" id="KW-1185">Reference proteome</keyword>
<sequence>MSIRGLAVKEAPDHSIDGLTGHGGNSEGKAVLNGSRENKSAPLCQAIDQALERYFQDLDGTAPNDLYAMVMQQVEQPLLRRVLSYTDGNQSRAAEILGINRTTLRKKLRTHGLID</sequence>
<dbReference type="Proteomes" id="UP001302316">
    <property type="component" value="Unassembled WGS sequence"/>
</dbReference>